<evidence type="ECO:0000259" key="3">
    <source>
        <dbReference type="Pfam" id="PF00849"/>
    </source>
</evidence>
<comment type="similarity">
    <text evidence="1">Belongs to the pseudouridine synthase RluA family.</text>
</comment>
<keyword evidence="5" id="KW-1185">Reference proteome</keyword>
<accession>A0ABT1W567</accession>
<comment type="caution">
    <text evidence="4">The sequence shown here is derived from an EMBL/GenBank/DDBJ whole genome shotgun (WGS) entry which is preliminary data.</text>
</comment>
<dbReference type="Pfam" id="PF00849">
    <property type="entry name" value="PseudoU_synth_2"/>
    <property type="match status" value="1"/>
</dbReference>
<evidence type="ECO:0000256" key="1">
    <source>
        <dbReference type="ARBA" id="ARBA00010876"/>
    </source>
</evidence>
<dbReference type="InterPro" id="IPR006224">
    <property type="entry name" value="PsdUridine_synth_RluA-like_CS"/>
</dbReference>
<dbReference type="Proteomes" id="UP001524587">
    <property type="component" value="Unassembled WGS sequence"/>
</dbReference>
<dbReference type="SUPFAM" id="SSF55120">
    <property type="entry name" value="Pseudouridine synthase"/>
    <property type="match status" value="1"/>
</dbReference>
<protein>
    <submittedName>
        <fullName evidence="4">RNA pseudouridine synthase</fullName>
    </submittedName>
</protein>
<dbReference type="CDD" id="cd02869">
    <property type="entry name" value="PseudoU_synth_RluA_like"/>
    <property type="match status" value="1"/>
</dbReference>
<reference evidence="4 5" key="1">
    <citation type="submission" date="2022-06" db="EMBL/GenBank/DDBJ databases">
        <title>Endosaccharibacter gen. nov., sp. nov., endophytic bacteria isolated from sugarcane.</title>
        <authorList>
            <person name="Pitiwittayakul N."/>
            <person name="Yukphan P."/>
            <person name="Charoenyingcharoen P."/>
            <person name="Tanasupawat S."/>
        </authorList>
    </citation>
    <scope>NUCLEOTIDE SEQUENCE [LARGE SCALE GENOMIC DNA]</scope>
    <source>
        <strain evidence="4 5">KSS8</strain>
    </source>
</reference>
<dbReference type="PROSITE" id="PS01129">
    <property type="entry name" value="PSI_RLU"/>
    <property type="match status" value="1"/>
</dbReference>
<organism evidence="4 5">
    <name type="scientific">Endosaccharibacter trunci</name>
    <dbReference type="NCBI Taxonomy" id="2812733"/>
    <lineage>
        <taxon>Bacteria</taxon>
        <taxon>Pseudomonadati</taxon>
        <taxon>Pseudomonadota</taxon>
        <taxon>Alphaproteobacteria</taxon>
        <taxon>Acetobacterales</taxon>
        <taxon>Acetobacteraceae</taxon>
        <taxon>Endosaccharibacter</taxon>
    </lineage>
</organism>
<keyword evidence="2" id="KW-0413">Isomerase</keyword>
<dbReference type="InterPro" id="IPR006145">
    <property type="entry name" value="PsdUridine_synth_RsuA/RluA"/>
</dbReference>
<dbReference type="Gene3D" id="3.30.2350.10">
    <property type="entry name" value="Pseudouridine synthase"/>
    <property type="match status" value="1"/>
</dbReference>
<dbReference type="PANTHER" id="PTHR21600:SF44">
    <property type="entry name" value="RIBOSOMAL LARGE SUBUNIT PSEUDOURIDINE SYNTHASE D"/>
    <property type="match status" value="1"/>
</dbReference>
<name>A0ABT1W567_9PROT</name>
<sequence>MSLPPLPARLFEDRRFVVLNKPAGLPVHPGPRGGASVEDWFPLLSRRADGPWLAHRLDADTAGCLVVALRKAALIAAQGCFADGRAGKRYWAVVSGAPAASSGEIDAPLLKHSDRSGWRMRVDPSGQAARTRWQILGRAPGRAWLELELLSGRTHQARAHCAHLGLPILGDPVYGDGVGQAEGGGLHLLARSIALPLDPPVSAVAPPPPHMRDALERCGWSASAGP</sequence>
<evidence type="ECO:0000313" key="5">
    <source>
        <dbReference type="Proteomes" id="UP001524587"/>
    </source>
</evidence>
<evidence type="ECO:0000256" key="2">
    <source>
        <dbReference type="ARBA" id="ARBA00023235"/>
    </source>
</evidence>
<feature type="domain" description="Pseudouridine synthase RsuA/RluA-like" evidence="3">
    <location>
        <begin position="16"/>
        <end position="163"/>
    </location>
</feature>
<dbReference type="EMBL" id="JAMSKV010000004">
    <property type="protein sequence ID" value="MCQ8278020.1"/>
    <property type="molecule type" value="Genomic_DNA"/>
</dbReference>
<dbReference type="PANTHER" id="PTHR21600">
    <property type="entry name" value="MITOCHONDRIAL RNA PSEUDOURIDINE SYNTHASE"/>
    <property type="match status" value="1"/>
</dbReference>
<dbReference type="RefSeq" id="WP_422863688.1">
    <property type="nucleotide sequence ID" value="NZ_JAMSKV010000004.1"/>
</dbReference>
<dbReference type="InterPro" id="IPR050188">
    <property type="entry name" value="RluA_PseudoU_synthase"/>
</dbReference>
<gene>
    <name evidence="4" type="ORF">NFI95_06120</name>
</gene>
<proteinExistence type="inferred from homology"/>
<dbReference type="InterPro" id="IPR020103">
    <property type="entry name" value="PsdUridine_synth_cat_dom_sf"/>
</dbReference>
<evidence type="ECO:0000313" key="4">
    <source>
        <dbReference type="EMBL" id="MCQ8278020.1"/>
    </source>
</evidence>